<feature type="compositionally biased region" description="Polar residues" evidence="2">
    <location>
        <begin position="545"/>
        <end position="556"/>
    </location>
</feature>
<dbReference type="AlphaFoldDB" id="A0A7R9Z216"/>
<dbReference type="SUPFAM" id="SSF52047">
    <property type="entry name" value="RNI-like"/>
    <property type="match status" value="1"/>
</dbReference>
<name>A0A7R9Z216_9CHLO</name>
<dbReference type="GO" id="GO:0005930">
    <property type="term" value="C:axoneme"/>
    <property type="evidence" value="ECO:0007669"/>
    <property type="project" value="UniProtKB-SubCell"/>
</dbReference>
<gene>
    <name evidence="3" type="ORF">CEUR00632_LOCUS16313</name>
</gene>
<evidence type="ECO:0000256" key="1">
    <source>
        <dbReference type="ARBA" id="ARBA00004430"/>
    </source>
</evidence>
<organism evidence="3">
    <name type="scientific">Chlamydomonas euryale</name>
    <dbReference type="NCBI Taxonomy" id="1486919"/>
    <lineage>
        <taxon>Eukaryota</taxon>
        <taxon>Viridiplantae</taxon>
        <taxon>Chlorophyta</taxon>
        <taxon>core chlorophytes</taxon>
        <taxon>Chlorophyceae</taxon>
        <taxon>CS clade</taxon>
        <taxon>Chlamydomonadales</taxon>
        <taxon>Chlamydomonadaceae</taxon>
        <taxon>Chlamydomonas</taxon>
    </lineage>
</organism>
<comment type="subcellular location">
    <subcellularLocation>
        <location evidence="1">Cytoplasm</location>
        <location evidence="1">Cytoskeleton</location>
        <location evidence="1">Cilium axoneme</location>
    </subcellularLocation>
</comment>
<dbReference type="Pfam" id="PF13516">
    <property type="entry name" value="LRR_6"/>
    <property type="match status" value="2"/>
</dbReference>
<evidence type="ECO:0000313" key="3">
    <source>
        <dbReference type="EMBL" id="CAD8301929.1"/>
    </source>
</evidence>
<dbReference type="Gene3D" id="3.80.10.10">
    <property type="entry name" value="Ribonuclease Inhibitor"/>
    <property type="match status" value="2"/>
</dbReference>
<dbReference type="InterPro" id="IPR032675">
    <property type="entry name" value="LRR_dom_sf"/>
</dbReference>
<accession>A0A7R9Z216</accession>
<feature type="region of interest" description="Disordered" evidence="2">
    <location>
        <begin position="496"/>
        <end position="577"/>
    </location>
</feature>
<dbReference type="InterPro" id="IPR001611">
    <property type="entry name" value="Leu-rich_rpt"/>
</dbReference>
<protein>
    <submittedName>
        <fullName evidence="3">Uncharacterized protein</fullName>
    </submittedName>
</protein>
<evidence type="ECO:0000256" key="2">
    <source>
        <dbReference type="SAM" id="MobiDB-lite"/>
    </source>
</evidence>
<feature type="region of interest" description="Disordered" evidence="2">
    <location>
        <begin position="28"/>
        <end position="58"/>
    </location>
</feature>
<feature type="region of interest" description="Disordered" evidence="2">
    <location>
        <begin position="605"/>
        <end position="625"/>
    </location>
</feature>
<reference evidence="3" key="1">
    <citation type="submission" date="2021-01" db="EMBL/GenBank/DDBJ databases">
        <authorList>
            <person name="Corre E."/>
            <person name="Pelletier E."/>
            <person name="Niang G."/>
            <person name="Scheremetjew M."/>
            <person name="Finn R."/>
            <person name="Kale V."/>
            <person name="Holt S."/>
            <person name="Cochrane G."/>
            <person name="Meng A."/>
            <person name="Brown T."/>
            <person name="Cohen L."/>
        </authorList>
    </citation>
    <scope>NUCLEOTIDE SEQUENCE</scope>
    <source>
        <strain evidence="3">CCMP219</strain>
    </source>
</reference>
<feature type="compositionally biased region" description="Low complexity" evidence="2">
    <location>
        <begin position="565"/>
        <end position="575"/>
    </location>
</feature>
<dbReference type="PANTHER" id="PTHR24110">
    <property type="entry name" value="CENTROSOMAL PROTEIN OF 78 KDA"/>
    <property type="match status" value="1"/>
</dbReference>
<sequence length="736" mass="79532">MFTREKAESCQEAFRAAVGARKGIFSSSQSRLPEPWLPAGTSNPVGRKLAPRPRPRQVTYSDRQLRDGMSGNGIDVLRKTATSNTTVIGRQLERGAVEVNIAGLSLQDAAEFASNLAMAAPRVQVLRLKVHHQTGWPSKFSSGQRHSDAALQDGATGQQFLLHSEWHKDAVSYASATLQHKKVRFQLCSALLDVLLQSDVRELELGMRLSTSGYKTLCEGLARTCTLRRLSLAGSHLGDANMLLLQEGLEKNCSLEELDLTACGLSDVGAACVASVIKRHADRRVDMAFHRHLREYPDLSLGEARAQATHRHALHQAARDVDAACGGIMHVELAENEVTDSGAMALCRSLSFDRRLVLLSLRANALTDETEHAFVELMRDHRALARVDLRQNVYADMGILKLRKTAPVAAFNMGLGFTRRGLMVPPSPARTEASKALWELIDSASCAAMSILGGPSLQTVGGEAGMSGTSMLAPRRPSDAGSLLSWGDAALLAASQPSLPQDPDSGGTMSGEPGSPAGQPIMQPSGATKFTDTHHEEHAAAALSTPASQSIATLSSAHAEHDQIEAQQQQQHHQASAGPFAELPLSKASHMFGEKTSLQAVVTTAAVPKRKSRNRSRMRRGGADQQVAIPEPHASAVNELAHMFKDLEVAVSSLELLYELRQGTPKPSVNRRQVEQTKTHVPQHDHQVVAPSIPAYGIRRESSSVQHAASTELPPSITEVAQQLQRWRDLCDTALL</sequence>
<proteinExistence type="predicted"/>
<feature type="compositionally biased region" description="Basic residues" evidence="2">
    <location>
        <begin position="608"/>
        <end position="620"/>
    </location>
</feature>
<dbReference type="PANTHER" id="PTHR24110:SF3">
    <property type="entry name" value="CENTROSOMAL PROTEIN OF 78 KDA"/>
    <property type="match status" value="1"/>
</dbReference>
<dbReference type="EMBL" id="HBEC01035088">
    <property type="protein sequence ID" value="CAD8301929.1"/>
    <property type="molecule type" value="Transcribed_RNA"/>
</dbReference>
<dbReference type="SMART" id="SM00368">
    <property type="entry name" value="LRR_RI"/>
    <property type="match status" value="5"/>
</dbReference>